<proteinExistence type="inferred from homology"/>
<feature type="domain" description="Thioredoxin" evidence="5">
    <location>
        <begin position="151"/>
        <end position="291"/>
    </location>
</feature>
<evidence type="ECO:0000259" key="6">
    <source>
        <dbReference type="PROSITE" id="PS51396"/>
    </source>
</evidence>
<dbReference type="Gene3D" id="3.90.1720.30">
    <property type="entry name" value="PPPDE domains"/>
    <property type="match status" value="1"/>
</dbReference>
<evidence type="ECO:0000256" key="3">
    <source>
        <dbReference type="ARBA" id="ARBA00022801"/>
    </source>
</evidence>
<evidence type="ECO:0000259" key="5">
    <source>
        <dbReference type="PROSITE" id="PS51352"/>
    </source>
</evidence>
<dbReference type="InterPro" id="IPR013766">
    <property type="entry name" value="Thioredoxin_domain"/>
</dbReference>
<dbReference type="GO" id="GO:0070646">
    <property type="term" value="P:protein modification by small protein removal"/>
    <property type="evidence" value="ECO:0007669"/>
    <property type="project" value="TreeGrafter"/>
</dbReference>
<dbReference type="SMART" id="SM01179">
    <property type="entry name" value="DUF862"/>
    <property type="match status" value="1"/>
</dbReference>
<reference evidence="8 9" key="1">
    <citation type="submission" date="2018-02" db="EMBL/GenBank/DDBJ databases">
        <title>Draft genome sequences of Elsinoe sp., causing black scab on jojoba.</title>
        <authorList>
            <person name="Stodart B."/>
            <person name="Jeffress S."/>
            <person name="Ash G."/>
            <person name="Arun Chinnappa K."/>
        </authorList>
    </citation>
    <scope>NUCLEOTIDE SEQUENCE [LARGE SCALE GENOMIC DNA]</scope>
    <source>
        <strain evidence="8 9">Hillstone_2</strain>
    </source>
</reference>
<keyword evidence="3" id="KW-0378">Hydrolase</keyword>
<dbReference type="AlphaFoldDB" id="A0A4U7AUJ2"/>
<dbReference type="Pfam" id="PF08324">
    <property type="entry name" value="PUL"/>
    <property type="match status" value="1"/>
</dbReference>
<comment type="caution">
    <text evidence="8">The sequence shown here is derived from an EMBL/GenBank/DDBJ whole genome shotgun (WGS) entry which is preliminary data.</text>
</comment>
<evidence type="ECO:0000256" key="4">
    <source>
        <dbReference type="SAM" id="MobiDB-lite"/>
    </source>
</evidence>
<accession>A0A4U7AUJ2</accession>
<evidence type="ECO:0000259" key="7">
    <source>
        <dbReference type="PROSITE" id="PS51858"/>
    </source>
</evidence>
<dbReference type="PANTHER" id="PTHR12378:SF7">
    <property type="entry name" value="DESUMOYLATING ISOPEPTIDASE 1"/>
    <property type="match status" value="1"/>
</dbReference>
<evidence type="ECO:0000313" key="8">
    <source>
        <dbReference type="EMBL" id="TKX22073.1"/>
    </source>
</evidence>
<dbReference type="EMBL" id="PTQR01000074">
    <property type="protein sequence ID" value="TKX22073.1"/>
    <property type="molecule type" value="Genomic_DNA"/>
</dbReference>
<dbReference type="InterPro" id="IPR042266">
    <property type="entry name" value="PPPDE_sf"/>
</dbReference>
<dbReference type="Gene3D" id="1.25.10.10">
    <property type="entry name" value="Leucine-rich Repeat Variant"/>
    <property type="match status" value="1"/>
</dbReference>
<evidence type="ECO:0000256" key="2">
    <source>
        <dbReference type="ARBA" id="ARBA00022670"/>
    </source>
</evidence>
<gene>
    <name evidence="8" type="ORF">C1H76_5706</name>
</gene>
<dbReference type="PROSITE" id="PS51352">
    <property type="entry name" value="THIOREDOXIN_2"/>
    <property type="match status" value="1"/>
</dbReference>
<evidence type="ECO:0000313" key="9">
    <source>
        <dbReference type="Proteomes" id="UP000308133"/>
    </source>
</evidence>
<dbReference type="InterPro" id="IPR008580">
    <property type="entry name" value="PPPDE_dom"/>
</dbReference>
<feature type="compositionally biased region" description="Polar residues" evidence="4">
    <location>
        <begin position="147"/>
        <end position="176"/>
    </location>
</feature>
<dbReference type="Proteomes" id="UP000308133">
    <property type="component" value="Unassembled WGS sequence"/>
</dbReference>
<dbReference type="CDD" id="cd02947">
    <property type="entry name" value="TRX_family"/>
    <property type="match status" value="1"/>
</dbReference>
<dbReference type="PROSITE" id="PS51396">
    <property type="entry name" value="PUL"/>
    <property type="match status" value="1"/>
</dbReference>
<dbReference type="SUPFAM" id="SSF52833">
    <property type="entry name" value="Thioredoxin-like"/>
    <property type="match status" value="1"/>
</dbReference>
<protein>
    <submittedName>
        <fullName evidence="8">PUL domain-containing protein</fullName>
    </submittedName>
</protein>
<sequence>MDVQLYVYDLSRGMARSMSQQFLGTQIDAIYHTSIVVNGVEYFFGQGIQQSRPGATHHGRPMEVVQLGRTQLPAEVILEYLESMKSVYTPEAYDLFQNNCNNFSNDFAQFLVGKDIPSHITSLPETVLNTPFGQMLRPQLDASMRSVTQAPVASSSLPPTSNHVAPATNGTSQSPASKPGVKEHGQVYLVTEASLLDKLLNEAETGCATIFFTSSTCAPCRLAYPTFDSLAAENPKAIFIKVDINQAHEIGARYQIRATPTFMTFYKGQKQEEWSGADPSRLRSSAQQVINLAFPGHPHASLSVPTLQSGSLRPVTFTKIPPLDKVIAKMGPSASSPAVTSMRDFITARSTSPSHPPPPSFSLWTPFLQSAPTTLPPETLFTALDLFRCLLLDPRVSSHYATESGPSNPTTLLSLLTHVSSLTTSNTCPYSLRLVTLQLCSTLFATPLATTTIFTSPLATLFASLAASSLLAEPDKPALRAAAASLAFNIAASNYRIRREEGREALHQEAQTELIAALVEMLGEEGVGGKDGTHAAVLAVGWLVYFAESGGEVADLCMALGAGEVLGGVNAEGKVGEAVRDVGRVVAALG</sequence>
<dbReference type="Pfam" id="PF05903">
    <property type="entry name" value="Peptidase_C97"/>
    <property type="match status" value="1"/>
</dbReference>
<dbReference type="Gene3D" id="3.40.30.10">
    <property type="entry name" value="Glutaredoxin"/>
    <property type="match status" value="1"/>
</dbReference>
<dbReference type="GO" id="GO:0008233">
    <property type="term" value="F:peptidase activity"/>
    <property type="evidence" value="ECO:0007669"/>
    <property type="project" value="UniProtKB-KW"/>
</dbReference>
<comment type="similarity">
    <text evidence="1">Belongs to the DeSI family.</text>
</comment>
<organism evidence="8 9">
    <name type="scientific">Elsinoe australis</name>
    <dbReference type="NCBI Taxonomy" id="40998"/>
    <lineage>
        <taxon>Eukaryota</taxon>
        <taxon>Fungi</taxon>
        <taxon>Dikarya</taxon>
        <taxon>Ascomycota</taxon>
        <taxon>Pezizomycotina</taxon>
        <taxon>Dothideomycetes</taxon>
        <taxon>Dothideomycetidae</taxon>
        <taxon>Myriangiales</taxon>
        <taxon>Elsinoaceae</taxon>
        <taxon>Elsinoe</taxon>
    </lineage>
</organism>
<feature type="region of interest" description="Disordered" evidence="4">
    <location>
        <begin position="147"/>
        <end position="181"/>
    </location>
</feature>
<dbReference type="InterPro" id="IPR011989">
    <property type="entry name" value="ARM-like"/>
</dbReference>
<dbReference type="InterPro" id="IPR036249">
    <property type="entry name" value="Thioredoxin-like_sf"/>
</dbReference>
<feature type="domain" description="PUL" evidence="6">
    <location>
        <begin position="292"/>
        <end position="589"/>
    </location>
</feature>
<dbReference type="PROSITE" id="PS51858">
    <property type="entry name" value="PPPDE"/>
    <property type="match status" value="1"/>
</dbReference>
<dbReference type="PANTHER" id="PTHR12378">
    <property type="entry name" value="DESUMOYLATING ISOPEPTIDASE"/>
    <property type="match status" value="1"/>
</dbReference>
<feature type="domain" description="PPPDE" evidence="7">
    <location>
        <begin position="1"/>
        <end position="141"/>
    </location>
</feature>
<dbReference type="GO" id="GO:0006508">
    <property type="term" value="P:proteolysis"/>
    <property type="evidence" value="ECO:0007669"/>
    <property type="project" value="UniProtKB-KW"/>
</dbReference>
<evidence type="ECO:0000256" key="1">
    <source>
        <dbReference type="ARBA" id="ARBA00008140"/>
    </source>
</evidence>
<dbReference type="InterPro" id="IPR013535">
    <property type="entry name" value="PUL_dom"/>
</dbReference>
<keyword evidence="2" id="KW-0645">Protease</keyword>
<dbReference type="Pfam" id="PF00085">
    <property type="entry name" value="Thioredoxin"/>
    <property type="match status" value="1"/>
</dbReference>
<name>A0A4U7AUJ2_9PEZI</name>